<dbReference type="PANTHER" id="PTHR37423:SF5">
    <property type="entry name" value="SOLUBLE LYTIC MUREIN TRANSGLYCOSYLASE"/>
    <property type="match status" value="1"/>
</dbReference>
<proteinExistence type="inferred from homology"/>
<dbReference type="Pfam" id="PF14718">
    <property type="entry name" value="SLT_L"/>
    <property type="match status" value="1"/>
</dbReference>
<evidence type="ECO:0000256" key="4">
    <source>
        <dbReference type="ARBA" id="ARBA00022729"/>
    </source>
</evidence>
<dbReference type="SUPFAM" id="SSF53955">
    <property type="entry name" value="Lysozyme-like"/>
    <property type="match status" value="1"/>
</dbReference>
<keyword evidence="4 7" id="KW-0732">Signal</keyword>
<dbReference type="NCBIfam" id="NF008631">
    <property type="entry name" value="PRK11619.1"/>
    <property type="match status" value="1"/>
</dbReference>
<dbReference type="PANTHER" id="PTHR37423">
    <property type="entry name" value="SOLUBLE LYTIC MUREIN TRANSGLYCOSYLASE-RELATED"/>
    <property type="match status" value="1"/>
</dbReference>
<dbReference type="InterPro" id="IPR008939">
    <property type="entry name" value="Lytic_TGlycosylase_superhlx_U"/>
</dbReference>
<dbReference type="GO" id="GO:0000270">
    <property type="term" value="P:peptidoglycan metabolic process"/>
    <property type="evidence" value="ECO:0007669"/>
    <property type="project" value="InterPro"/>
</dbReference>
<comment type="catalytic activity">
    <reaction evidence="1">
        <text>Exolytic cleavage of the (1-&gt;4)-beta-glycosidic linkage between N-acetylmuramic acid (MurNAc) and N-acetylglucosamine (GlcNAc) residues in peptidoglycan, from either the reducing or the non-reducing ends of the peptidoglycan chains, with concomitant formation of a 1,6-anhydrobond in the MurNAc residue.</text>
        <dbReference type="EC" id="4.2.2.n1"/>
    </reaction>
</comment>
<protein>
    <recommendedName>
        <fullName evidence="3">peptidoglycan lytic exotransglycosylase</fullName>
        <ecNumber evidence="3">4.2.2.n1</ecNumber>
    </recommendedName>
</protein>
<dbReference type="GO" id="GO:0071555">
    <property type="term" value="P:cell wall organization"/>
    <property type="evidence" value="ECO:0007669"/>
    <property type="project" value="UniProtKB-KW"/>
</dbReference>
<dbReference type="Proteomes" id="UP000286908">
    <property type="component" value="Unassembled WGS sequence"/>
</dbReference>
<dbReference type="Gene3D" id="1.25.20.10">
    <property type="entry name" value="Bacterial muramidases"/>
    <property type="match status" value="1"/>
</dbReference>
<dbReference type="GO" id="GO:0016020">
    <property type="term" value="C:membrane"/>
    <property type="evidence" value="ECO:0007669"/>
    <property type="project" value="InterPro"/>
</dbReference>
<dbReference type="CDD" id="cd13401">
    <property type="entry name" value="Slt70-like"/>
    <property type="match status" value="1"/>
</dbReference>
<dbReference type="SUPFAM" id="SSF48435">
    <property type="entry name" value="Bacterial muramidases"/>
    <property type="match status" value="1"/>
</dbReference>
<evidence type="ECO:0000256" key="2">
    <source>
        <dbReference type="ARBA" id="ARBA00007734"/>
    </source>
</evidence>
<keyword evidence="6" id="KW-0961">Cell wall biogenesis/degradation</keyword>
<dbReference type="AlphaFoldDB" id="A0A433ZXS8"/>
<evidence type="ECO:0000259" key="9">
    <source>
        <dbReference type="Pfam" id="PF14718"/>
    </source>
</evidence>
<dbReference type="Pfam" id="PF01464">
    <property type="entry name" value="SLT"/>
    <property type="match status" value="1"/>
</dbReference>
<dbReference type="Gene3D" id="1.10.1240.20">
    <property type="entry name" value="Lytic transglycosylase, superhelical linker domain"/>
    <property type="match status" value="1"/>
</dbReference>
<comment type="similarity">
    <text evidence="2">Belongs to the transglycosylase Slt family.</text>
</comment>
<evidence type="ECO:0000313" key="11">
    <source>
        <dbReference type="Proteomes" id="UP000286908"/>
    </source>
</evidence>
<dbReference type="Gene3D" id="1.10.530.10">
    <property type="match status" value="1"/>
</dbReference>
<organism evidence="10 11">
    <name type="scientific">Morganella morganii</name>
    <name type="common">Proteus morganii</name>
    <dbReference type="NCBI Taxonomy" id="582"/>
    <lineage>
        <taxon>Bacteria</taxon>
        <taxon>Pseudomonadati</taxon>
        <taxon>Pseudomonadota</taxon>
        <taxon>Gammaproteobacteria</taxon>
        <taxon>Enterobacterales</taxon>
        <taxon>Morganellaceae</taxon>
        <taxon>Morganella</taxon>
    </lineage>
</organism>
<dbReference type="InterPro" id="IPR037061">
    <property type="entry name" value="Lytic_TGlycoase_superhlx_L_sf"/>
</dbReference>
<dbReference type="InterPro" id="IPR008258">
    <property type="entry name" value="Transglycosylase_SLT_dom_1"/>
</dbReference>
<evidence type="ECO:0000256" key="3">
    <source>
        <dbReference type="ARBA" id="ARBA00012587"/>
    </source>
</evidence>
<keyword evidence="5" id="KW-0456">Lyase</keyword>
<sequence>MRKCIWPGVAALSMLMFSALASADSLSEQRQRYQDVKSAWDANNMAEVERLMPSLRDYPLYPYLEYRELTQDMSLLTSGQVKNFTDTHPNLPSAASLKNKFISELAKRNDWQGLISFSTTVPKPVSAKCDYYYASWQTGNRQVALDGAKSIWPAGNSLPSSCDKLFDVWDQSGGLTPERVLERISLALKNGNSSLVSYLAKRLPASYQTISNGLINLQKNPASVVTFAQLSPTDFTRQATISAFSAYARKSPDAARTDLNSVARAQKMNDSERQQLKDAIAWQYMGSDVTPGQAAWRDEVIQETDSVTLRERRVRLALSNADDRDLDRWLARLPADAQQKEEWQYWRAVLLEKGGNKAAADAILEKITQGRGFYPMVAAQRLGKPYVMMINAADKPDNSISNLPEIQRIRELLYWQMEGLARTEWLNLVGSQTPARKAQLARYALEQGWADLSVQATINGKLWDHLEERFPLAWQSEFDEFTQNKNISKSYAMAIARQESAWNPQARSPVGATGLMQLMPATSTQTVRDNGIADYSNTAQLVNPRKNIEIGTAYLNGVYNQFGQNRILASAAYNAGPNRVTRWLSNSGGRLDAVAFVETIPFAETRGYVKNVLAFDVFYQNFLKGQRPADVLTPSEQSMRY</sequence>
<evidence type="ECO:0000256" key="7">
    <source>
        <dbReference type="SAM" id="SignalP"/>
    </source>
</evidence>
<feature type="chain" id="PRO_5019582408" description="peptidoglycan lytic exotransglycosylase" evidence="7">
    <location>
        <begin position="24"/>
        <end position="641"/>
    </location>
</feature>
<dbReference type="GO" id="GO:0042597">
    <property type="term" value="C:periplasmic space"/>
    <property type="evidence" value="ECO:0007669"/>
    <property type="project" value="InterPro"/>
</dbReference>
<dbReference type="PROSITE" id="PS00922">
    <property type="entry name" value="TRANSGLYCOSYLASE"/>
    <property type="match status" value="1"/>
</dbReference>
<evidence type="ECO:0000259" key="8">
    <source>
        <dbReference type="Pfam" id="PF01464"/>
    </source>
</evidence>
<dbReference type="OrthoDB" id="92254at2"/>
<dbReference type="EC" id="4.2.2.n1" evidence="3"/>
<accession>A0A433ZXS8</accession>
<comment type="caution">
    <text evidence="10">The sequence shown here is derived from an EMBL/GenBank/DDBJ whole genome shotgun (WGS) entry which is preliminary data.</text>
</comment>
<evidence type="ECO:0000256" key="1">
    <source>
        <dbReference type="ARBA" id="ARBA00001420"/>
    </source>
</evidence>
<feature type="signal peptide" evidence="7">
    <location>
        <begin position="1"/>
        <end position="23"/>
    </location>
</feature>
<name>A0A433ZXS8_MORMO</name>
<evidence type="ECO:0000313" key="10">
    <source>
        <dbReference type="EMBL" id="RUT66919.1"/>
    </source>
</evidence>
<feature type="domain" description="Transglycosylase SLT" evidence="8">
    <location>
        <begin position="479"/>
        <end position="591"/>
    </location>
</feature>
<feature type="domain" description="Lytic transglycosylase superhelical linker" evidence="9">
    <location>
        <begin position="400"/>
        <end position="466"/>
    </location>
</feature>
<dbReference type="InterPro" id="IPR023346">
    <property type="entry name" value="Lysozyme-like_dom_sf"/>
</dbReference>
<dbReference type="InterPro" id="IPR000189">
    <property type="entry name" value="Transglyc_AS"/>
</dbReference>
<dbReference type="GO" id="GO:0008933">
    <property type="term" value="F:peptidoglycan lytic transglycosylase activity"/>
    <property type="evidence" value="ECO:0007669"/>
    <property type="project" value="InterPro"/>
</dbReference>
<dbReference type="GO" id="GO:0004553">
    <property type="term" value="F:hydrolase activity, hydrolyzing O-glycosyl compounds"/>
    <property type="evidence" value="ECO:0007669"/>
    <property type="project" value="InterPro"/>
</dbReference>
<evidence type="ECO:0000256" key="6">
    <source>
        <dbReference type="ARBA" id="ARBA00023316"/>
    </source>
</evidence>
<gene>
    <name evidence="10" type="ORF">CKG00_11385</name>
</gene>
<dbReference type="EMBL" id="NRQY01000001">
    <property type="protein sequence ID" value="RUT66919.1"/>
    <property type="molecule type" value="Genomic_DNA"/>
</dbReference>
<dbReference type="InterPro" id="IPR012289">
    <property type="entry name" value="Lytic_TGlycosylase_superhlx_L"/>
</dbReference>
<reference evidence="10 11" key="1">
    <citation type="submission" date="2017-08" db="EMBL/GenBank/DDBJ databases">
        <title>Draft genome sequence of pheromone producing symbiont Morganella morganii, of the female New Zealand grass grub Costelytra giveni.</title>
        <authorList>
            <person name="Laugraud A."/>
            <person name="Young S.D."/>
            <person name="Hurst M.H."/>
        </authorList>
    </citation>
    <scope>NUCLEOTIDE SEQUENCE [LARGE SCALE GENOMIC DNA]</scope>
    <source>
        <strain evidence="10 11">MMsCG</strain>
    </source>
</reference>
<evidence type="ECO:0000256" key="5">
    <source>
        <dbReference type="ARBA" id="ARBA00023239"/>
    </source>
</evidence>